<evidence type="ECO:0000313" key="3">
    <source>
        <dbReference type="Proteomes" id="UP000575241"/>
    </source>
</evidence>
<evidence type="ECO:0000313" key="2">
    <source>
        <dbReference type="EMBL" id="MBB4837288.1"/>
    </source>
</evidence>
<dbReference type="Proteomes" id="UP000575241">
    <property type="component" value="Unassembled WGS sequence"/>
</dbReference>
<feature type="region of interest" description="Disordered" evidence="1">
    <location>
        <begin position="492"/>
        <end position="511"/>
    </location>
</feature>
<dbReference type="GO" id="GO:0019068">
    <property type="term" value="P:virion assembly"/>
    <property type="evidence" value="ECO:0007669"/>
    <property type="project" value="InterPro"/>
</dbReference>
<gene>
    <name evidence="2" type="ORF">HNP52_000339</name>
</gene>
<dbReference type="Pfam" id="PF05136">
    <property type="entry name" value="Phage_portal_2"/>
    <property type="match status" value="1"/>
</dbReference>
<sequence length="511" mass="55986">MARQSILGWLFGGRAAPVDAPKTKVIRVGRGARAEYDGATEGRRAAGWRRSIRDANGELTPRAQRLLRSTARDLVRNNPFAARGIASIAGSIVGTGITFQVYRDGKIDDRLNALARRHFDTTACDASGRHDLYGLQLLAARAVVEGGSAVIRRRYRRVSDRLPLPFQIQVLEADYIDPSRTGAVTATSGATGGYSIYGIQFSPIGRREGYWLYNTHPGAVTVGRTGSTFVAAADIAHVFRTDRPEQEHGATWFAPVILRMRDFADFEDAELTRQKLAAAYVGVVTGEEVDAPIPGIVSDDDEGGDAPIDEEREPLDYLEPGTFQYARPGEEVTFSTPPKSDGYPDFAKVSTRAIAVGLGLPYEELSGDLSNVSFISGRLGRLSYRRDVQNWQWLMFIPQFCGSVERWFIEALEFLGEDTRGVTMEWTPPATEMLDPSQEVPAIRDAIRAGLSTISAEARKRGEDPDKFLAEWAADAERLDALGLTFDSDPRKVTSVGNAVTLPKPDNAKGK</sequence>
<organism evidence="2 3">
    <name type="scientific">Sphingomonas kyeonggiensis</name>
    <dbReference type="NCBI Taxonomy" id="1268553"/>
    <lineage>
        <taxon>Bacteria</taxon>
        <taxon>Pseudomonadati</taxon>
        <taxon>Pseudomonadota</taxon>
        <taxon>Alphaproteobacteria</taxon>
        <taxon>Sphingomonadales</taxon>
        <taxon>Sphingomonadaceae</taxon>
        <taxon>Sphingomonas</taxon>
    </lineage>
</organism>
<keyword evidence="3" id="KW-1185">Reference proteome</keyword>
<protein>
    <submittedName>
        <fullName evidence="2">Lambda family phage portal protein</fullName>
    </submittedName>
</protein>
<dbReference type="InterPro" id="IPR006429">
    <property type="entry name" value="Phage_lambda_portal"/>
</dbReference>
<evidence type="ECO:0000256" key="1">
    <source>
        <dbReference type="SAM" id="MobiDB-lite"/>
    </source>
</evidence>
<comment type="caution">
    <text evidence="2">The sequence shown here is derived from an EMBL/GenBank/DDBJ whole genome shotgun (WGS) entry which is preliminary data.</text>
</comment>
<accession>A0A7W7NPX3</accession>
<dbReference type="AlphaFoldDB" id="A0A7W7NPX3"/>
<dbReference type="RefSeq" id="WP_184161596.1">
    <property type="nucleotide sequence ID" value="NZ_JACHLN010000001.1"/>
</dbReference>
<dbReference type="EMBL" id="JACHLN010000001">
    <property type="protein sequence ID" value="MBB4837288.1"/>
    <property type="molecule type" value="Genomic_DNA"/>
</dbReference>
<reference evidence="2 3" key="1">
    <citation type="submission" date="2020-08" db="EMBL/GenBank/DDBJ databases">
        <title>Functional genomics of gut bacteria from endangered species of beetles.</title>
        <authorList>
            <person name="Carlos-Shanley C."/>
        </authorList>
    </citation>
    <scope>NUCLEOTIDE SEQUENCE [LARGE SCALE GENOMIC DNA]</scope>
    <source>
        <strain evidence="2 3">S00224</strain>
    </source>
</reference>
<name>A0A7W7NPX3_9SPHN</name>
<dbReference type="GO" id="GO:0005198">
    <property type="term" value="F:structural molecule activity"/>
    <property type="evidence" value="ECO:0007669"/>
    <property type="project" value="InterPro"/>
</dbReference>
<dbReference type="NCBIfam" id="TIGR01539">
    <property type="entry name" value="portal_lambda"/>
    <property type="match status" value="1"/>
</dbReference>
<proteinExistence type="predicted"/>